<keyword evidence="6" id="KW-0067">ATP-binding</keyword>
<dbReference type="STRING" id="1423746.FD27_GL001291"/>
<keyword evidence="4 8" id="KW-0317">Glutathione biosynthesis</keyword>
<dbReference type="EC" id="6.3.2.2" evidence="2 9"/>
<evidence type="ECO:0000259" key="10">
    <source>
        <dbReference type="Pfam" id="PF04262"/>
    </source>
</evidence>
<evidence type="ECO:0000256" key="1">
    <source>
        <dbReference type="ARBA" id="ARBA00005006"/>
    </source>
</evidence>
<dbReference type="PANTHER" id="PTHR38761:SF1">
    <property type="entry name" value="GLUTAMATE--CYSTEINE LIGASE"/>
    <property type="match status" value="1"/>
</dbReference>
<keyword evidence="12" id="KW-1185">Reference proteome</keyword>
<name>A0A0R1P984_9LACO</name>
<dbReference type="AlphaFoldDB" id="A0A0R1P984"/>
<dbReference type="UniPathway" id="UPA00142">
    <property type="reaction ID" value="UER00209"/>
</dbReference>
<dbReference type="PATRIC" id="fig|1423746.3.peg.1316"/>
<dbReference type="PANTHER" id="PTHR38761">
    <property type="entry name" value="GLUTAMATE--CYSTEINE LIGASE"/>
    <property type="match status" value="1"/>
</dbReference>
<organism evidence="11 12">
    <name type="scientific">Limosilactobacillus frumenti DSM 13145</name>
    <dbReference type="NCBI Taxonomy" id="1423746"/>
    <lineage>
        <taxon>Bacteria</taxon>
        <taxon>Bacillati</taxon>
        <taxon>Bacillota</taxon>
        <taxon>Bacilli</taxon>
        <taxon>Lactobacillales</taxon>
        <taxon>Lactobacillaceae</taxon>
        <taxon>Limosilactobacillus</taxon>
    </lineage>
</organism>
<dbReference type="Pfam" id="PF04262">
    <property type="entry name" value="Glu_cys_ligase"/>
    <property type="match status" value="1"/>
</dbReference>
<comment type="catalytic activity">
    <reaction evidence="7 9">
        <text>L-cysteine + L-glutamate + ATP = gamma-L-glutamyl-L-cysteine + ADP + phosphate + H(+)</text>
        <dbReference type="Rhea" id="RHEA:13285"/>
        <dbReference type="ChEBI" id="CHEBI:15378"/>
        <dbReference type="ChEBI" id="CHEBI:29985"/>
        <dbReference type="ChEBI" id="CHEBI:30616"/>
        <dbReference type="ChEBI" id="CHEBI:35235"/>
        <dbReference type="ChEBI" id="CHEBI:43474"/>
        <dbReference type="ChEBI" id="CHEBI:58173"/>
        <dbReference type="ChEBI" id="CHEBI:456216"/>
        <dbReference type="EC" id="6.3.2.2"/>
    </reaction>
</comment>
<dbReference type="Gene3D" id="3.30.590.20">
    <property type="match status" value="1"/>
</dbReference>
<evidence type="ECO:0000256" key="3">
    <source>
        <dbReference type="ARBA" id="ARBA00022598"/>
    </source>
</evidence>
<dbReference type="GO" id="GO:0006750">
    <property type="term" value="P:glutathione biosynthetic process"/>
    <property type="evidence" value="ECO:0007669"/>
    <property type="project" value="UniProtKB-UniPathway"/>
</dbReference>
<comment type="pathway">
    <text evidence="1 9">Sulfur metabolism; glutathione biosynthesis; glutathione from L-cysteine and L-glutamate: step 1/2.</text>
</comment>
<evidence type="ECO:0000256" key="4">
    <source>
        <dbReference type="ARBA" id="ARBA00022684"/>
    </source>
</evidence>
<keyword evidence="3 8" id="KW-0436">Ligase</keyword>
<dbReference type="InterPro" id="IPR014746">
    <property type="entry name" value="Gln_synth/guanido_kin_cat_dom"/>
</dbReference>
<dbReference type="GO" id="GO:0004357">
    <property type="term" value="F:glutamate-cysteine ligase activity"/>
    <property type="evidence" value="ECO:0007669"/>
    <property type="project" value="UniProtKB-EC"/>
</dbReference>
<protein>
    <recommendedName>
        <fullName evidence="2 9">Glutamate--cysteine ligase</fullName>
        <ecNumber evidence="2 9">6.3.2.2</ecNumber>
    </recommendedName>
</protein>
<dbReference type="Proteomes" id="UP000051445">
    <property type="component" value="Unassembled WGS sequence"/>
</dbReference>
<evidence type="ECO:0000256" key="6">
    <source>
        <dbReference type="ARBA" id="ARBA00022840"/>
    </source>
</evidence>
<dbReference type="EMBL" id="AZER01000024">
    <property type="protein sequence ID" value="KRL26154.1"/>
    <property type="molecule type" value="Genomic_DNA"/>
</dbReference>
<gene>
    <name evidence="11" type="ORF">FD27_GL001291</name>
</gene>
<reference evidence="11 12" key="1">
    <citation type="journal article" date="2015" name="Genome Announc.">
        <title>Expanding the biotechnology potential of lactobacilli through comparative genomics of 213 strains and associated genera.</title>
        <authorList>
            <person name="Sun Z."/>
            <person name="Harris H.M."/>
            <person name="McCann A."/>
            <person name="Guo C."/>
            <person name="Argimon S."/>
            <person name="Zhang W."/>
            <person name="Yang X."/>
            <person name="Jeffery I.B."/>
            <person name="Cooney J.C."/>
            <person name="Kagawa T.F."/>
            <person name="Liu W."/>
            <person name="Song Y."/>
            <person name="Salvetti E."/>
            <person name="Wrobel A."/>
            <person name="Rasinkangas P."/>
            <person name="Parkhill J."/>
            <person name="Rea M.C."/>
            <person name="O'Sullivan O."/>
            <person name="Ritari J."/>
            <person name="Douillard F.P."/>
            <person name="Paul Ross R."/>
            <person name="Yang R."/>
            <person name="Briner A.E."/>
            <person name="Felis G.E."/>
            <person name="de Vos W.M."/>
            <person name="Barrangou R."/>
            <person name="Klaenhammer T.R."/>
            <person name="Caufield P.W."/>
            <person name="Cui Y."/>
            <person name="Zhang H."/>
            <person name="O'Toole P.W."/>
        </authorList>
    </citation>
    <scope>NUCLEOTIDE SEQUENCE [LARGE SCALE GENOMIC DNA]</scope>
    <source>
        <strain evidence="11 12">DSM 13145</strain>
    </source>
</reference>
<evidence type="ECO:0000256" key="7">
    <source>
        <dbReference type="ARBA" id="ARBA00048819"/>
    </source>
</evidence>
<evidence type="ECO:0000313" key="11">
    <source>
        <dbReference type="EMBL" id="KRL26154.1"/>
    </source>
</evidence>
<evidence type="ECO:0000256" key="2">
    <source>
        <dbReference type="ARBA" id="ARBA00012220"/>
    </source>
</evidence>
<dbReference type="GO" id="GO:0046872">
    <property type="term" value="F:metal ion binding"/>
    <property type="evidence" value="ECO:0007669"/>
    <property type="project" value="TreeGrafter"/>
</dbReference>
<dbReference type="SUPFAM" id="SSF55931">
    <property type="entry name" value="Glutamine synthetase/guanido kinase"/>
    <property type="match status" value="1"/>
</dbReference>
<feature type="domain" description="Glutamate--cysteine ligase" evidence="10">
    <location>
        <begin position="46"/>
        <end position="288"/>
    </location>
</feature>
<dbReference type="InterPro" id="IPR007370">
    <property type="entry name" value="Glu_cys_ligase"/>
</dbReference>
<evidence type="ECO:0000256" key="8">
    <source>
        <dbReference type="RuleBase" id="RU003544"/>
    </source>
</evidence>
<comment type="similarity">
    <text evidence="8">Belongs to the glutamate--cysteine ligase type 1 family.</text>
</comment>
<proteinExistence type="inferred from homology"/>
<dbReference type="GO" id="GO:0005524">
    <property type="term" value="F:ATP binding"/>
    <property type="evidence" value="ECO:0007669"/>
    <property type="project" value="UniProtKB-KW"/>
</dbReference>
<evidence type="ECO:0000256" key="9">
    <source>
        <dbReference type="RuleBase" id="RU004391"/>
    </source>
</evidence>
<comment type="caution">
    <text evidence="11">The sequence shown here is derived from an EMBL/GenBank/DDBJ whole genome shotgun (WGS) entry which is preliminary data.</text>
</comment>
<evidence type="ECO:0000256" key="5">
    <source>
        <dbReference type="ARBA" id="ARBA00022741"/>
    </source>
</evidence>
<keyword evidence="5" id="KW-0547">Nucleotide-binding</keyword>
<evidence type="ECO:0000313" key="12">
    <source>
        <dbReference type="Proteomes" id="UP000051445"/>
    </source>
</evidence>
<sequence length="547" mass="62548">MVPLLFIANLLLLTSEQKCYSLGYEIKCIGVNTMTDRYSAIREAFHEPEINAQLFNSQFGLEAKKHRVLTNGRASRYPYPAALRSRKHNLYLNSGFTDNMIDFETEPVVGSKAAVRQLKMLEQIMISQLHEDERLWPLSLAPAPVYQHDLDYLITDNSKTWDQANHDYLGKKYGITQEIMGDVHVNYSLDPQLVQTLYRRFYTDQYDNLVDFQNHLYFKLAQSFVLYQWLFTYLYGASPVSEDMKLPEKLDLPVRSLRSSDYGDDNLPDEQIGYDSLESHFAQLQQYLDDGTYYSLKEFFGPVRCRRHNQDNKDLQGMLDHGINYLEFRSFDLDPLSRTGVSDDTINFLELLMLDSIISPLPDNLSERLQAARKLNNEVALQQPKEQTPEMRAAADKLIDKLQKLVDEFNAPKEYRMALKFVQRRVDDPSLTISGQLADQIENGNLLSFGLKLANDRFTANMNLTHPLQAVSETYSDSVQQILRAAIELGVNVKLADTNVTLSVADHQESYGAAGEFTFPDGPRAFVLNAFPEAKAFQEDSDEADAE</sequence>
<accession>A0A0R1P984</accession>
<dbReference type="InterPro" id="IPR006334">
    <property type="entry name" value="Glut_cys_ligase"/>
</dbReference>
<dbReference type="GO" id="GO:0005829">
    <property type="term" value="C:cytosol"/>
    <property type="evidence" value="ECO:0007669"/>
    <property type="project" value="TreeGrafter"/>
</dbReference>